<dbReference type="InterPro" id="IPR013083">
    <property type="entry name" value="Znf_RING/FYVE/PHD"/>
</dbReference>
<evidence type="ECO:0000256" key="1">
    <source>
        <dbReference type="ARBA" id="ARBA00022723"/>
    </source>
</evidence>
<protein>
    <submittedName>
        <fullName evidence="7">E3 ubiquitin-protein ligase TRIM56</fullName>
    </submittedName>
</protein>
<gene>
    <name evidence="7" type="ORF">KP79_PYT25406</name>
</gene>
<dbReference type="PANTHER" id="PTHR25462">
    <property type="entry name" value="BONUS, ISOFORM C-RELATED"/>
    <property type="match status" value="1"/>
</dbReference>
<dbReference type="GO" id="GO:0008270">
    <property type="term" value="F:zinc ion binding"/>
    <property type="evidence" value="ECO:0007669"/>
    <property type="project" value="UniProtKB-KW"/>
</dbReference>
<evidence type="ECO:0000256" key="3">
    <source>
        <dbReference type="ARBA" id="ARBA00022833"/>
    </source>
</evidence>
<dbReference type="CDD" id="cd19757">
    <property type="entry name" value="Bbox1"/>
    <property type="match status" value="1"/>
</dbReference>
<name>A0A210R6W4_MIZYE</name>
<evidence type="ECO:0000256" key="2">
    <source>
        <dbReference type="ARBA" id="ARBA00022771"/>
    </source>
</evidence>
<feature type="domain" description="B box-type" evidence="6">
    <location>
        <begin position="86"/>
        <end position="136"/>
    </location>
</feature>
<dbReference type="Gene3D" id="3.30.160.60">
    <property type="entry name" value="Classic Zinc Finger"/>
    <property type="match status" value="1"/>
</dbReference>
<dbReference type="InterPro" id="IPR000315">
    <property type="entry name" value="Znf_B-box"/>
</dbReference>
<dbReference type="GO" id="GO:0061630">
    <property type="term" value="F:ubiquitin protein ligase activity"/>
    <property type="evidence" value="ECO:0007669"/>
    <property type="project" value="TreeGrafter"/>
</dbReference>
<dbReference type="PANTHER" id="PTHR25462:SF296">
    <property type="entry name" value="MEIOTIC P26, ISOFORM F"/>
    <property type="match status" value="1"/>
</dbReference>
<dbReference type="Pfam" id="PF00097">
    <property type="entry name" value="zf-C3HC4"/>
    <property type="match status" value="1"/>
</dbReference>
<dbReference type="InterPro" id="IPR001841">
    <property type="entry name" value="Znf_RING"/>
</dbReference>
<dbReference type="PROSITE" id="PS50119">
    <property type="entry name" value="ZF_BBOX"/>
    <property type="match status" value="1"/>
</dbReference>
<keyword evidence="2 4" id="KW-0863">Zinc-finger</keyword>
<dbReference type="OrthoDB" id="6070885at2759"/>
<dbReference type="PROSITE" id="PS50089">
    <property type="entry name" value="ZF_RING_2"/>
    <property type="match status" value="1"/>
</dbReference>
<sequence length="310" mass="35938">MIRAHAVQQEFLRCNACSEDYDEEIHIPRVLPCLHTHCQVCIRKLSTTNIIICPNCRTKNRLPTTGVRGLPIDTTRRNLCEFIKLRKTDSCITCKDCPEDNEASGFCKDCNIYLCLDCKETHKRSIATRSHEILKIENMKVFAGSEVFRRRLKCTKSGHEGQLLAFYCSKKECRAPLCKVCIERDHKTSEGHVVQNIEEVQQLKMTELKRVFCHLGDMVTFTRTIVEQLEQEILNIDIREFEMEKELESTFTECQRMLEKRKDDLKAEISKICKRQRVVLVSKSEKMGNFIDTVGSFQGIYLHILVLPNS</sequence>
<evidence type="ECO:0000313" key="7">
    <source>
        <dbReference type="EMBL" id="OWF56684.1"/>
    </source>
</evidence>
<evidence type="ECO:0000259" key="6">
    <source>
        <dbReference type="PROSITE" id="PS50119"/>
    </source>
</evidence>
<dbReference type="Gene3D" id="3.30.40.10">
    <property type="entry name" value="Zinc/RING finger domain, C3HC4 (zinc finger)"/>
    <property type="match status" value="1"/>
</dbReference>
<dbReference type="Proteomes" id="UP000242188">
    <property type="component" value="Unassembled WGS sequence"/>
</dbReference>
<evidence type="ECO:0000256" key="4">
    <source>
        <dbReference type="PROSITE-ProRule" id="PRU00024"/>
    </source>
</evidence>
<dbReference type="SUPFAM" id="SSF57845">
    <property type="entry name" value="B-box zinc-binding domain"/>
    <property type="match status" value="1"/>
</dbReference>
<dbReference type="EMBL" id="NEDP02000107">
    <property type="protein sequence ID" value="OWF56684.1"/>
    <property type="molecule type" value="Genomic_DNA"/>
</dbReference>
<keyword evidence="8" id="KW-1185">Reference proteome</keyword>
<evidence type="ECO:0000313" key="8">
    <source>
        <dbReference type="Proteomes" id="UP000242188"/>
    </source>
</evidence>
<accession>A0A210R6W4</accession>
<dbReference type="SMART" id="SM00336">
    <property type="entry name" value="BBOX"/>
    <property type="match status" value="2"/>
</dbReference>
<comment type="caution">
    <text evidence="7">The sequence shown here is derived from an EMBL/GenBank/DDBJ whole genome shotgun (WGS) entry which is preliminary data.</text>
</comment>
<keyword evidence="1" id="KW-0479">Metal-binding</keyword>
<dbReference type="AlphaFoldDB" id="A0A210R6W4"/>
<reference evidence="7 8" key="1">
    <citation type="journal article" date="2017" name="Nat. Ecol. Evol.">
        <title>Scallop genome provides insights into evolution of bilaterian karyotype and development.</title>
        <authorList>
            <person name="Wang S."/>
            <person name="Zhang J."/>
            <person name="Jiao W."/>
            <person name="Li J."/>
            <person name="Xun X."/>
            <person name="Sun Y."/>
            <person name="Guo X."/>
            <person name="Huan P."/>
            <person name="Dong B."/>
            <person name="Zhang L."/>
            <person name="Hu X."/>
            <person name="Sun X."/>
            <person name="Wang J."/>
            <person name="Zhao C."/>
            <person name="Wang Y."/>
            <person name="Wang D."/>
            <person name="Huang X."/>
            <person name="Wang R."/>
            <person name="Lv J."/>
            <person name="Li Y."/>
            <person name="Zhang Z."/>
            <person name="Liu B."/>
            <person name="Lu W."/>
            <person name="Hui Y."/>
            <person name="Liang J."/>
            <person name="Zhou Z."/>
            <person name="Hou R."/>
            <person name="Li X."/>
            <person name="Liu Y."/>
            <person name="Li H."/>
            <person name="Ning X."/>
            <person name="Lin Y."/>
            <person name="Zhao L."/>
            <person name="Xing Q."/>
            <person name="Dou J."/>
            <person name="Li Y."/>
            <person name="Mao J."/>
            <person name="Guo H."/>
            <person name="Dou H."/>
            <person name="Li T."/>
            <person name="Mu C."/>
            <person name="Jiang W."/>
            <person name="Fu Q."/>
            <person name="Fu X."/>
            <person name="Miao Y."/>
            <person name="Liu J."/>
            <person name="Yu Q."/>
            <person name="Li R."/>
            <person name="Liao H."/>
            <person name="Li X."/>
            <person name="Kong Y."/>
            <person name="Jiang Z."/>
            <person name="Chourrout D."/>
            <person name="Li R."/>
            <person name="Bao Z."/>
        </authorList>
    </citation>
    <scope>NUCLEOTIDE SEQUENCE [LARGE SCALE GENOMIC DNA]</scope>
    <source>
        <strain evidence="7 8">PY_sf001</strain>
    </source>
</reference>
<keyword evidence="3" id="KW-0862">Zinc</keyword>
<dbReference type="SUPFAM" id="SSF57850">
    <property type="entry name" value="RING/U-box"/>
    <property type="match status" value="1"/>
</dbReference>
<dbReference type="InterPro" id="IPR018957">
    <property type="entry name" value="Znf_C3HC4_RING-type"/>
</dbReference>
<proteinExistence type="predicted"/>
<feature type="domain" description="RING-type" evidence="5">
    <location>
        <begin position="14"/>
        <end position="57"/>
    </location>
</feature>
<evidence type="ECO:0000259" key="5">
    <source>
        <dbReference type="PROSITE" id="PS50089"/>
    </source>
</evidence>
<dbReference type="InterPro" id="IPR047153">
    <property type="entry name" value="TRIM45/56/19-like"/>
</dbReference>
<organism evidence="7 8">
    <name type="scientific">Mizuhopecten yessoensis</name>
    <name type="common">Japanese scallop</name>
    <name type="synonym">Patinopecten yessoensis</name>
    <dbReference type="NCBI Taxonomy" id="6573"/>
    <lineage>
        <taxon>Eukaryota</taxon>
        <taxon>Metazoa</taxon>
        <taxon>Spiralia</taxon>
        <taxon>Lophotrochozoa</taxon>
        <taxon>Mollusca</taxon>
        <taxon>Bivalvia</taxon>
        <taxon>Autobranchia</taxon>
        <taxon>Pteriomorphia</taxon>
        <taxon>Pectinida</taxon>
        <taxon>Pectinoidea</taxon>
        <taxon>Pectinidae</taxon>
        <taxon>Mizuhopecten</taxon>
    </lineage>
</organism>